<dbReference type="InterPro" id="IPR045032">
    <property type="entry name" value="PEL"/>
</dbReference>
<comment type="pathway">
    <text evidence="2 8">Glycan metabolism; pectin degradation; 2-dehydro-3-deoxy-D-gluconate from pectin: step 2/5.</text>
</comment>
<dbReference type="EMBL" id="KI393051">
    <property type="protein sequence ID" value="ERN09134.1"/>
    <property type="molecule type" value="Genomic_DNA"/>
</dbReference>
<keyword evidence="5" id="KW-0732">Signal</keyword>
<dbReference type="UniPathway" id="UPA00545">
    <property type="reaction ID" value="UER00824"/>
</dbReference>
<dbReference type="Proteomes" id="UP000017836">
    <property type="component" value="Unassembled WGS sequence"/>
</dbReference>
<dbReference type="OMA" id="MYETWEM"/>
<dbReference type="STRING" id="13333.W1PMW4"/>
<dbReference type="HOGENOM" id="CLU_026608_4_0_1"/>
<evidence type="ECO:0000313" key="11">
    <source>
        <dbReference type="Proteomes" id="UP000017836"/>
    </source>
</evidence>
<evidence type="ECO:0000256" key="6">
    <source>
        <dbReference type="ARBA" id="ARBA00022837"/>
    </source>
</evidence>
<evidence type="ECO:0000256" key="1">
    <source>
        <dbReference type="ARBA" id="ARBA00000695"/>
    </source>
</evidence>
<evidence type="ECO:0000313" key="10">
    <source>
        <dbReference type="EMBL" id="ERN09134.1"/>
    </source>
</evidence>
<dbReference type="Pfam" id="PF00544">
    <property type="entry name" value="Pectate_lyase_4"/>
    <property type="match status" value="1"/>
</dbReference>
<evidence type="ECO:0000256" key="7">
    <source>
        <dbReference type="ARBA" id="ARBA00023239"/>
    </source>
</evidence>
<evidence type="ECO:0000256" key="3">
    <source>
        <dbReference type="ARBA" id="ARBA00012272"/>
    </source>
</evidence>
<dbReference type="Gene3D" id="2.160.20.10">
    <property type="entry name" value="Single-stranded right-handed beta-helix, Pectin lyase-like"/>
    <property type="match status" value="1"/>
</dbReference>
<evidence type="ECO:0000256" key="2">
    <source>
        <dbReference type="ARBA" id="ARBA00005220"/>
    </source>
</evidence>
<dbReference type="SUPFAM" id="SSF51126">
    <property type="entry name" value="Pectin lyase-like"/>
    <property type="match status" value="1"/>
</dbReference>
<evidence type="ECO:0000256" key="4">
    <source>
        <dbReference type="ARBA" id="ARBA00022723"/>
    </source>
</evidence>
<dbReference type="Gramene" id="ERN09134">
    <property type="protein sequence ID" value="ERN09134"/>
    <property type="gene ID" value="AMTR_s00014p00175040"/>
</dbReference>
<accession>W1PMW4</accession>
<dbReference type="GO" id="GO:0030570">
    <property type="term" value="F:pectate lyase activity"/>
    <property type="evidence" value="ECO:0007669"/>
    <property type="project" value="UniProtKB-EC"/>
</dbReference>
<dbReference type="PRINTS" id="PR00807">
    <property type="entry name" value="AMBALLERGEN"/>
</dbReference>
<dbReference type="PANTHER" id="PTHR31683:SF80">
    <property type="entry name" value="PECTATE LYASE 16-RELATED"/>
    <property type="match status" value="1"/>
</dbReference>
<keyword evidence="6 8" id="KW-0106">Calcium</keyword>
<dbReference type="InterPro" id="IPR002022">
    <property type="entry name" value="Pec_lyase"/>
</dbReference>
<keyword evidence="7 8" id="KW-0456">Lyase</keyword>
<comment type="cofactor">
    <cofactor evidence="8">
        <name>Ca(2+)</name>
        <dbReference type="ChEBI" id="CHEBI:29108"/>
    </cofactor>
    <text evidence="8">Binds 1 Ca(2+) ion. Required for its activity.</text>
</comment>
<dbReference type="AlphaFoldDB" id="W1PMW4"/>
<dbReference type="eggNOG" id="ENOG502QSYA">
    <property type="taxonomic scope" value="Eukaryota"/>
</dbReference>
<evidence type="ECO:0000256" key="5">
    <source>
        <dbReference type="ARBA" id="ARBA00022729"/>
    </source>
</evidence>
<proteinExistence type="inferred from homology"/>
<sequence>MPRVRLGYVHVANNMYETWEMYAIGGSANPTILSEGNYFIAPNNVDLKQVTKRESSGWKSWKWRSYNDVFMNGAYFVQSGWGSIAPGYGRSQTFTAAHGMLVPSLTTSAGPLLCFPRLPCR</sequence>
<reference evidence="11" key="1">
    <citation type="journal article" date="2013" name="Science">
        <title>The Amborella genome and the evolution of flowering plants.</title>
        <authorList>
            <consortium name="Amborella Genome Project"/>
        </authorList>
    </citation>
    <scope>NUCLEOTIDE SEQUENCE [LARGE SCALE GENOMIC DNA]</scope>
</reference>
<protein>
    <recommendedName>
        <fullName evidence="3 8">Pectate lyase</fullName>
        <ecNumber evidence="3 8">4.2.2.2</ecNumber>
    </recommendedName>
</protein>
<name>W1PMW4_AMBTC</name>
<dbReference type="EC" id="4.2.2.2" evidence="3 8"/>
<keyword evidence="4 8" id="KW-0479">Metal-binding</keyword>
<feature type="domain" description="Pectate lyase" evidence="9">
    <location>
        <begin position="1"/>
        <end position="54"/>
    </location>
</feature>
<dbReference type="InterPro" id="IPR012334">
    <property type="entry name" value="Pectin_lyas_fold"/>
</dbReference>
<evidence type="ECO:0000256" key="8">
    <source>
        <dbReference type="RuleBase" id="RU361123"/>
    </source>
</evidence>
<dbReference type="GO" id="GO:0046872">
    <property type="term" value="F:metal ion binding"/>
    <property type="evidence" value="ECO:0007669"/>
    <property type="project" value="UniProtKB-KW"/>
</dbReference>
<comment type="similarity">
    <text evidence="8">Belongs to the polysaccharide lyase 1 family.</text>
</comment>
<keyword evidence="11" id="KW-1185">Reference proteome</keyword>
<gene>
    <name evidence="10" type="ORF">AMTR_s00014p00175040</name>
</gene>
<dbReference type="InterPro" id="IPR011050">
    <property type="entry name" value="Pectin_lyase_fold/virulence"/>
</dbReference>
<dbReference type="PANTHER" id="PTHR31683">
    <property type="entry name" value="PECTATE LYASE 18-RELATED"/>
    <property type="match status" value="1"/>
</dbReference>
<dbReference type="InterPro" id="IPR018082">
    <property type="entry name" value="AmbAllergen"/>
</dbReference>
<organism evidence="10 11">
    <name type="scientific">Amborella trichopoda</name>
    <dbReference type="NCBI Taxonomy" id="13333"/>
    <lineage>
        <taxon>Eukaryota</taxon>
        <taxon>Viridiplantae</taxon>
        <taxon>Streptophyta</taxon>
        <taxon>Embryophyta</taxon>
        <taxon>Tracheophyta</taxon>
        <taxon>Spermatophyta</taxon>
        <taxon>Magnoliopsida</taxon>
        <taxon>Amborellales</taxon>
        <taxon>Amborellaceae</taxon>
        <taxon>Amborella</taxon>
    </lineage>
</organism>
<evidence type="ECO:0000259" key="9">
    <source>
        <dbReference type="Pfam" id="PF00544"/>
    </source>
</evidence>
<dbReference type="GO" id="GO:0045490">
    <property type="term" value="P:pectin catabolic process"/>
    <property type="evidence" value="ECO:0007669"/>
    <property type="project" value="UniProtKB-UniPathway"/>
</dbReference>
<comment type="catalytic activity">
    <reaction evidence="1 8">
        <text>Eliminative cleavage of (1-&gt;4)-alpha-D-galacturonan to give oligosaccharides with 4-deoxy-alpha-D-galact-4-enuronosyl groups at their non-reducing ends.</text>
        <dbReference type="EC" id="4.2.2.2"/>
    </reaction>
</comment>